<feature type="compositionally biased region" description="Basic and acidic residues" evidence="1">
    <location>
        <begin position="9"/>
        <end position="24"/>
    </location>
</feature>
<feature type="region of interest" description="Disordered" evidence="1">
    <location>
        <begin position="1"/>
        <end position="42"/>
    </location>
</feature>
<accession>A0A8S9LCP3</accession>
<evidence type="ECO:0000313" key="2">
    <source>
        <dbReference type="EMBL" id="KAF2603767.1"/>
    </source>
</evidence>
<feature type="compositionally biased region" description="Basic residues" evidence="1">
    <location>
        <begin position="25"/>
        <end position="42"/>
    </location>
</feature>
<evidence type="ECO:0000256" key="1">
    <source>
        <dbReference type="SAM" id="MobiDB-lite"/>
    </source>
</evidence>
<protein>
    <submittedName>
        <fullName evidence="2">Uncharacterized protein</fullName>
    </submittedName>
</protein>
<proteinExistence type="predicted"/>
<organism evidence="2">
    <name type="scientific">Brassica cretica</name>
    <name type="common">Mustard</name>
    <dbReference type="NCBI Taxonomy" id="69181"/>
    <lineage>
        <taxon>Eukaryota</taxon>
        <taxon>Viridiplantae</taxon>
        <taxon>Streptophyta</taxon>
        <taxon>Embryophyta</taxon>
        <taxon>Tracheophyta</taxon>
        <taxon>Spermatophyta</taxon>
        <taxon>Magnoliopsida</taxon>
        <taxon>eudicotyledons</taxon>
        <taxon>Gunneridae</taxon>
        <taxon>Pentapetalae</taxon>
        <taxon>rosids</taxon>
        <taxon>malvids</taxon>
        <taxon>Brassicales</taxon>
        <taxon>Brassicaceae</taxon>
        <taxon>Brassiceae</taxon>
        <taxon>Brassica</taxon>
    </lineage>
</organism>
<dbReference type="AlphaFoldDB" id="A0A8S9LCP3"/>
<gene>
    <name evidence="2" type="ORF">F2Q70_00025863</name>
</gene>
<dbReference type="EMBL" id="QGKY02000094">
    <property type="protein sequence ID" value="KAF2603767.1"/>
    <property type="molecule type" value="Genomic_DNA"/>
</dbReference>
<name>A0A8S9LCP3_BRACR</name>
<reference evidence="2" key="1">
    <citation type="submission" date="2019-12" db="EMBL/GenBank/DDBJ databases">
        <title>Genome sequencing and annotation of Brassica cretica.</title>
        <authorList>
            <person name="Studholme D.J."/>
            <person name="Sarris P.F."/>
        </authorList>
    </citation>
    <scope>NUCLEOTIDE SEQUENCE</scope>
    <source>
        <strain evidence="2">PFS-102/07</strain>
        <tissue evidence="2">Leaf</tissue>
    </source>
</reference>
<sequence length="88" mass="10142">MLKKKKGKDKSNLENHRTESEKIAKERRRRPRARPARSLRSNRARAEVQLLCSDRTLPNIDTTSIHAFSSNLRMLSPEDRSKLSPCNG</sequence>
<comment type="caution">
    <text evidence="2">The sequence shown here is derived from an EMBL/GenBank/DDBJ whole genome shotgun (WGS) entry which is preliminary data.</text>
</comment>